<reference evidence="2 3" key="1">
    <citation type="submission" date="2017-05" db="EMBL/GenBank/DDBJ databases">
        <authorList>
            <person name="Varghese N."/>
            <person name="Submissions S."/>
        </authorList>
    </citation>
    <scope>NUCLEOTIDE SEQUENCE [LARGE SCALE GENOMIC DNA]</scope>
    <source>
        <strain evidence="2 3">DSM 21985</strain>
    </source>
</reference>
<dbReference type="AlphaFoldDB" id="A0A521D7A3"/>
<evidence type="ECO:0000259" key="1">
    <source>
        <dbReference type="Pfam" id="PF21814"/>
    </source>
</evidence>
<proteinExistence type="predicted"/>
<keyword evidence="3" id="KW-1185">Reference proteome</keyword>
<feature type="domain" description="DUF6883" evidence="1">
    <location>
        <begin position="3"/>
        <end position="109"/>
    </location>
</feature>
<gene>
    <name evidence="2" type="ORF">SAMN06265219_107122</name>
</gene>
<evidence type="ECO:0000313" key="2">
    <source>
        <dbReference type="EMBL" id="SMO66780.1"/>
    </source>
</evidence>
<protein>
    <recommendedName>
        <fullName evidence="1">DUF6883 domain-containing protein</fullName>
    </recommendedName>
</protein>
<sequence length="112" mass="13413">MLLPNYQNAIIPDEKLRNYCLDFDHRTGKHKAILFQSILNFEKKDYKELKKLILEGVSMHEAVLRNKDRFGKRYFVDISLNEIYSHILRTAWIIKNEEENPILTTCYLKQKP</sequence>
<dbReference type="Pfam" id="PF21814">
    <property type="entry name" value="DUF6883"/>
    <property type="match status" value="1"/>
</dbReference>
<dbReference type="OrthoDB" id="5801353at2"/>
<dbReference type="InterPro" id="IPR049250">
    <property type="entry name" value="DUF6883"/>
</dbReference>
<dbReference type="Proteomes" id="UP000317557">
    <property type="component" value="Unassembled WGS sequence"/>
</dbReference>
<accession>A0A521D7A3</accession>
<name>A0A521D7A3_9BACT</name>
<dbReference type="RefSeq" id="WP_142454365.1">
    <property type="nucleotide sequence ID" value="NZ_FXTP01000007.1"/>
</dbReference>
<dbReference type="EMBL" id="FXTP01000007">
    <property type="protein sequence ID" value="SMO66780.1"/>
    <property type="molecule type" value="Genomic_DNA"/>
</dbReference>
<organism evidence="2 3">
    <name type="scientific">Gracilimonas mengyeensis</name>
    <dbReference type="NCBI Taxonomy" id="1302730"/>
    <lineage>
        <taxon>Bacteria</taxon>
        <taxon>Pseudomonadati</taxon>
        <taxon>Balneolota</taxon>
        <taxon>Balneolia</taxon>
        <taxon>Balneolales</taxon>
        <taxon>Balneolaceae</taxon>
        <taxon>Gracilimonas</taxon>
    </lineage>
</organism>
<evidence type="ECO:0000313" key="3">
    <source>
        <dbReference type="Proteomes" id="UP000317557"/>
    </source>
</evidence>